<evidence type="ECO:0000256" key="6">
    <source>
        <dbReference type="RuleBase" id="RU366058"/>
    </source>
</evidence>
<dbReference type="InterPro" id="IPR032816">
    <property type="entry name" value="VTT_dom"/>
</dbReference>
<dbReference type="RefSeq" id="WP_369703646.1">
    <property type="nucleotide sequence ID" value="NZ_JBGEWD010000004.1"/>
</dbReference>
<feature type="transmembrane region" description="Helical" evidence="6">
    <location>
        <begin position="15"/>
        <end position="36"/>
    </location>
</feature>
<name>A0ABV4BLV3_9CLOT</name>
<evidence type="ECO:0000313" key="8">
    <source>
        <dbReference type="EMBL" id="MEY7999759.1"/>
    </source>
</evidence>
<gene>
    <name evidence="8" type="ORF">AB8U03_06050</name>
</gene>
<keyword evidence="5 6" id="KW-0472">Membrane</keyword>
<evidence type="ECO:0000256" key="5">
    <source>
        <dbReference type="ARBA" id="ARBA00023136"/>
    </source>
</evidence>
<sequence>MKTYSERFKKKLTEYKSYLVLGVILVILLIAAYEYYYKYIYIFRDPNKIKNIIMSYGRYGISVFLFIQILQVIAFFIPGEIIQIAGGYIYGTLFGSILSIIGITAGSIIDYSVSRIYGKPLINKIISKRHLRFFDKILQLGSVNYIVFLLYLIPGIPKDILAYMCGISSISLRNFVLCSTFGRLPGIIISTYFGSKIYSGNKIVLIIIAVMMTSLFAIGVLKGEKIIAKTVKKFQSESNK</sequence>
<protein>
    <recommendedName>
        <fullName evidence="6">TVP38/TMEM64 family membrane protein</fullName>
    </recommendedName>
</protein>
<dbReference type="Pfam" id="PF09335">
    <property type="entry name" value="VTT_dom"/>
    <property type="match status" value="1"/>
</dbReference>
<comment type="caution">
    <text evidence="8">The sequence shown here is derived from an EMBL/GenBank/DDBJ whole genome shotgun (WGS) entry which is preliminary data.</text>
</comment>
<comment type="similarity">
    <text evidence="6">Belongs to the TVP38/TMEM64 family.</text>
</comment>
<dbReference type="InterPro" id="IPR015414">
    <property type="entry name" value="TMEM64"/>
</dbReference>
<evidence type="ECO:0000256" key="4">
    <source>
        <dbReference type="ARBA" id="ARBA00022989"/>
    </source>
</evidence>
<feature type="domain" description="VTT" evidence="7">
    <location>
        <begin position="77"/>
        <end position="195"/>
    </location>
</feature>
<feature type="transmembrane region" description="Helical" evidence="6">
    <location>
        <begin position="89"/>
        <end position="113"/>
    </location>
</feature>
<feature type="transmembrane region" description="Helical" evidence="6">
    <location>
        <begin position="203"/>
        <end position="221"/>
    </location>
</feature>
<reference evidence="8 9" key="1">
    <citation type="submission" date="2024-08" db="EMBL/GenBank/DDBJ databases">
        <title>Clostridium lapicellarii sp. nov., and Clostridium renhuaiense sp. nov., two species isolated from the mud in a fermentation cellar used for producing sauce-flavour Chinese liquors.</title>
        <authorList>
            <person name="Yang F."/>
            <person name="Wang H."/>
            <person name="Chen L.Q."/>
            <person name="Zhou N."/>
            <person name="Lu J.J."/>
            <person name="Pu X.X."/>
            <person name="Wan B."/>
            <person name="Wang L."/>
            <person name="Liu S.J."/>
        </authorList>
    </citation>
    <scope>NUCLEOTIDE SEQUENCE [LARGE SCALE GENOMIC DNA]</scope>
    <source>
        <strain evidence="8 9">MT-5</strain>
    </source>
</reference>
<proteinExistence type="inferred from homology"/>
<keyword evidence="9" id="KW-1185">Reference proteome</keyword>
<feature type="transmembrane region" description="Helical" evidence="6">
    <location>
        <begin position="133"/>
        <end position="154"/>
    </location>
</feature>
<dbReference type="PANTHER" id="PTHR12677">
    <property type="entry name" value="GOLGI APPARATUS MEMBRANE PROTEIN TVP38-RELATED"/>
    <property type="match status" value="1"/>
</dbReference>
<dbReference type="EMBL" id="JBGEWD010000004">
    <property type="protein sequence ID" value="MEY7999759.1"/>
    <property type="molecule type" value="Genomic_DNA"/>
</dbReference>
<feature type="transmembrane region" description="Helical" evidence="6">
    <location>
        <begin position="56"/>
        <end position="77"/>
    </location>
</feature>
<keyword evidence="3 6" id="KW-0812">Transmembrane</keyword>
<dbReference type="PANTHER" id="PTHR12677:SF59">
    <property type="entry name" value="GOLGI APPARATUS MEMBRANE PROTEIN TVP38-RELATED"/>
    <property type="match status" value="1"/>
</dbReference>
<evidence type="ECO:0000259" key="7">
    <source>
        <dbReference type="Pfam" id="PF09335"/>
    </source>
</evidence>
<comment type="subcellular location">
    <subcellularLocation>
        <location evidence="1 6">Cell membrane</location>
        <topology evidence="1 6">Multi-pass membrane protein</topology>
    </subcellularLocation>
</comment>
<evidence type="ECO:0000256" key="3">
    <source>
        <dbReference type="ARBA" id="ARBA00022692"/>
    </source>
</evidence>
<evidence type="ECO:0000256" key="1">
    <source>
        <dbReference type="ARBA" id="ARBA00004651"/>
    </source>
</evidence>
<dbReference type="Proteomes" id="UP001564657">
    <property type="component" value="Unassembled WGS sequence"/>
</dbReference>
<accession>A0ABV4BLV3</accession>
<organism evidence="8 9">
    <name type="scientific">Clostridium moutaii</name>
    <dbReference type="NCBI Taxonomy" id="3240932"/>
    <lineage>
        <taxon>Bacteria</taxon>
        <taxon>Bacillati</taxon>
        <taxon>Bacillota</taxon>
        <taxon>Clostridia</taxon>
        <taxon>Eubacteriales</taxon>
        <taxon>Clostridiaceae</taxon>
        <taxon>Clostridium</taxon>
    </lineage>
</organism>
<evidence type="ECO:0000313" key="9">
    <source>
        <dbReference type="Proteomes" id="UP001564657"/>
    </source>
</evidence>
<evidence type="ECO:0000256" key="2">
    <source>
        <dbReference type="ARBA" id="ARBA00022475"/>
    </source>
</evidence>
<keyword evidence="4 6" id="KW-1133">Transmembrane helix</keyword>
<keyword evidence="2 6" id="KW-1003">Cell membrane</keyword>